<dbReference type="InterPro" id="IPR013783">
    <property type="entry name" value="Ig-like_fold"/>
</dbReference>
<dbReference type="InterPro" id="IPR013106">
    <property type="entry name" value="Ig_V-set"/>
</dbReference>
<dbReference type="GO" id="GO:0043235">
    <property type="term" value="C:receptor complex"/>
    <property type="evidence" value="ECO:0007669"/>
    <property type="project" value="TreeGrafter"/>
</dbReference>
<dbReference type="PROSITE" id="PS00109">
    <property type="entry name" value="PROTEIN_KINASE_TYR"/>
    <property type="match status" value="1"/>
</dbReference>
<evidence type="ECO:0000259" key="22">
    <source>
        <dbReference type="PROSITE" id="PS50835"/>
    </source>
</evidence>
<keyword evidence="5 17" id="KW-0547">Nucleotide-binding</keyword>
<evidence type="ECO:0000256" key="1">
    <source>
        <dbReference type="ARBA" id="ARBA00004479"/>
    </source>
</evidence>
<dbReference type="Pfam" id="PF13927">
    <property type="entry name" value="Ig_3"/>
    <property type="match status" value="1"/>
</dbReference>
<evidence type="ECO:0000256" key="15">
    <source>
        <dbReference type="ARBA" id="ARBA00051243"/>
    </source>
</evidence>
<dbReference type="FunFam" id="1.10.510.10:FF:000554">
    <property type="entry name" value="Predicted protein"/>
    <property type="match status" value="1"/>
</dbReference>
<dbReference type="PROSITE" id="PS50011">
    <property type="entry name" value="PROTEIN_KINASE_DOM"/>
    <property type="match status" value="1"/>
</dbReference>
<keyword evidence="4 20" id="KW-0812">Transmembrane</keyword>
<evidence type="ECO:0000256" key="13">
    <source>
        <dbReference type="ARBA" id="ARBA00023180"/>
    </source>
</evidence>
<dbReference type="InterPro" id="IPR036179">
    <property type="entry name" value="Ig-like_dom_sf"/>
</dbReference>
<dbReference type="EMBL" id="OV696688">
    <property type="protein sequence ID" value="CAH1256836.1"/>
    <property type="molecule type" value="Genomic_DNA"/>
</dbReference>
<sequence length="781" mass="87219">MISARHRAAHVYRLAELGFTAESGVGSVFAGSGRPTPAGQPMTKATPCWGSEAVHRGPSENVSIFHPSICLEIRLAHGIRISRPVAVLEHADDVTFNCTDQSDLPDQVVDWWYSESQADRVSFHVFRYKSQNASRAFHRWAGRTFIAESFLTLTIKNVTVEDTGYYHCELIRGDTNHITRIGSDLTVLVPTSRLEIQPANATFTDGEEVTFSCTANGIPEPYLRCTNGLTDTGTGIREPVQGRSVSLGPLSVSWVDNQKNVTCEAEQHHPLLSRHVIETSVTLNVLYAPRITIESMVGKGLNLTCKVEANPTFTYIQLTKGNVTLLTTNETESNTVIYTRQSAHPNDTGLYMCVAENVLGLSSASVRLEWNCEKNAECGLEERPITVNKEADVRKNDIVSYLGIALGGLGVGILTLWVGRHVHKRRRTQDGRENEVGLVTTSSADEIGPSDPDTAVESVALVDMDDRPPMPLPRPKPRFPKYELSLDRLDIDTSHVIGRGAFAKVYKGTLTEKGKEEPVAIKTLKDNATEEETKLFFEEIGIVIDIGSHVGVLRMRGCCTTHDPTRPLLVMEYMPYGDLLNFLEKCKEVRNGATCDDSIYQLEEKMKYQIGSQVAGGMQYICKQKYIHGDLAARNILVSKGQTIVVKISDFGLTADIYQKGYKRQDPDQLVPYKWISLERLLVNGRCTEKSDVWSFGILLYEVVTLGGPPYPNIHFAEILRDKLSSGWRMEMPEDCSFFMYDCMKSCWKAKPTDRPTFSQLKNKFDNVLLKFFSDYNTVRS</sequence>
<evidence type="ECO:0000256" key="3">
    <source>
        <dbReference type="ARBA" id="ARBA00022679"/>
    </source>
</evidence>
<feature type="binding site" evidence="18">
    <location>
        <position position="635"/>
    </location>
    <ligand>
        <name>Mg(2+)</name>
        <dbReference type="ChEBI" id="CHEBI:18420"/>
    </ligand>
</feature>
<dbReference type="InterPro" id="IPR008266">
    <property type="entry name" value="Tyr_kinase_AS"/>
</dbReference>
<feature type="binding site" evidence="17">
    <location>
        <position position="634"/>
    </location>
    <ligand>
        <name>ATP</name>
        <dbReference type="ChEBI" id="CHEBI:30616"/>
    </ligand>
</feature>
<feature type="domain" description="Protein kinase" evidence="21">
    <location>
        <begin position="491"/>
        <end position="773"/>
    </location>
</feature>
<accession>A0A8J9ZMM0</accession>
<dbReference type="Pfam" id="PF07686">
    <property type="entry name" value="V-set"/>
    <property type="match status" value="1"/>
</dbReference>
<evidence type="ECO:0000256" key="10">
    <source>
        <dbReference type="ARBA" id="ARBA00023137"/>
    </source>
</evidence>
<evidence type="ECO:0000256" key="16">
    <source>
        <dbReference type="PIRSR" id="PIRSR000615-1"/>
    </source>
</evidence>
<evidence type="ECO:0000256" key="2">
    <source>
        <dbReference type="ARBA" id="ARBA00022553"/>
    </source>
</evidence>
<feature type="binding site" evidence="17">
    <location>
        <begin position="572"/>
        <end position="578"/>
    </location>
    <ligand>
        <name>ATP</name>
        <dbReference type="ChEBI" id="CHEBI:30616"/>
    </ligand>
</feature>
<dbReference type="InterPro" id="IPR050122">
    <property type="entry name" value="RTK"/>
</dbReference>
<evidence type="ECO:0000313" key="23">
    <source>
        <dbReference type="EMBL" id="CAH1256836.1"/>
    </source>
</evidence>
<dbReference type="Gene3D" id="2.60.40.10">
    <property type="entry name" value="Immunoglobulins"/>
    <property type="match status" value="3"/>
</dbReference>
<dbReference type="GO" id="GO:0007169">
    <property type="term" value="P:cell surface receptor protein tyrosine kinase signaling pathway"/>
    <property type="evidence" value="ECO:0007669"/>
    <property type="project" value="TreeGrafter"/>
</dbReference>
<comment type="subcellular location">
    <subcellularLocation>
        <location evidence="1">Membrane</location>
        <topology evidence="1">Single-pass type I membrane protein</topology>
    </subcellularLocation>
</comment>
<feature type="domain" description="Ig-like" evidence="22">
    <location>
        <begin position="67"/>
        <end position="179"/>
    </location>
</feature>
<keyword evidence="7 17" id="KW-0067">ATP-binding</keyword>
<dbReference type="PANTHER" id="PTHR24416:SF620">
    <property type="entry name" value="TYROSINE-PROTEIN KINASE RECEPTOR TORSO"/>
    <property type="match status" value="1"/>
</dbReference>
<keyword evidence="12" id="KW-0675">Receptor</keyword>
<keyword evidence="18" id="KW-0479">Metal-binding</keyword>
<evidence type="ECO:0000256" key="11">
    <source>
        <dbReference type="ARBA" id="ARBA00023157"/>
    </source>
</evidence>
<dbReference type="SUPFAM" id="SSF48726">
    <property type="entry name" value="Immunoglobulin"/>
    <property type="match status" value="3"/>
</dbReference>
<reference evidence="23" key="1">
    <citation type="submission" date="2022-01" db="EMBL/GenBank/DDBJ databases">
        <authorList>
            <person name="Braso-Vives M."/>
        </authorList>
    </citation>
    <scope>NUCLEOTIDE SEQUENCE</scope>
</reference>
<evidence type="ECO:0000259" key="21">
    <source>
        <dbReference type="PROSITE" id="PS50011"/>
    </source>
</evidence>
<evidence type="ECO:0000256" key="7">
    <source>
        <dbReference type="ARBA" id="ARBA00022840"/>
    </source>
</evidence>
<dbReference type="InterPro" id="IPR007110">
    <property type="entry name" value="Ig-like_dom"/>
</dbReference>
<dbReference type="AlphaFoldDB" id="A0A8J9ZMM0"/>
<keyword evidence="2" id="KW-0597">Phosphoprotein</keyword>
<dbReference type="InterPro" id="IPR011009">
    <property type="entry name" value="Kinase-like_dom_sf"/>
</dbReference>
<comment type="catalytic activity">
    <reaction evidence="15">
        <text>L-tyrosyl-[protein] + ATP = O-phospho-L-tyrosyl-[protein] + ADP + H(+)</text>
        <dbReference type="Rhea" id="RHEA:10596"/>
        <dbReference type="Rhea" id="RHEA-COMP:10136"/>
        <dbReference type="Rhea" id="RHEA-COMP:20101"/>
        <dbReference type="ChEBI" id="CHEBI:15378"/>
        <dbReference type="ChEBI" id="CHEBI:30616"/>
        <dbReference type="ChEBI" id="CHEBI:46858"/>
        <dbReference type="ChEBI" id="CHEBI:61978"/>
        <dbReference type="ChEBI" id="CHEBI:456216"/>
        <dbReference type="EC" id="2.7.10.1"/>
    </reaction>
</comment>
<evidence type="ECO:0000256" key="5">
    <source>
        <dbReference type="ARBA" id="ARBA00022741"/>
    </source>
</evidence>
<evidence type="ECO:0000313" key="24">
    <source>
        <dbReference type="Proteomes" id="UP000838412"/>
    </source>
</evidence>
<evidence type="ECO:0000256" key="8">
    <source>
        <dbReference type="ARBA" id="ARBA00022989"/>
    </source>
</evidence>
<feature type="domain" description="Ig-like" evidence="22">
    <location>
        <begin position="190"/>
        <end position="369"/>
    </location>
</feature>
<dbReference type="Gene3D" id="3.30.200.20">
    <property type="entry name" value="Phosphorylase Kinase, domain 1"/>
    <property type="match status" value="1"/>
</dbReference>
<evidence type="ECO:0000256" key="18">
    <source>
        <dbReference type="PIRSR" id="PIRSR000615-3"/>
    </source>
</evidence>
<name>A0A8J9ZMM0_BRALA</name>
<evidence type="ECO:0000256" key="6">
    <source>
        <dbReference type="ARBA" id="ARBA00022777"/>
    </source>
</evidence>
<keyword evidence="8 20" id="KW-1133">Transmembrane helix</keyword>
<dbReference type="InterPro" id="IPR003599">
    <property type="entry name" value="Ig_sub"/>
</dbReference>
<keyword evidence="18" id="KW-0460">Magnesium</keyword>
<dbReference type="OrthoDB" id="535945at2759"/>
<dbReference type="PIRSF" id="PIRSF000615">
    <property type="entry name" value="TyrPK_CSF1-R"/>
    <property type="match status" value="1"/>
</dbReference>
<feature type="binding site" evidence="18">
    <location>
        <position position="650"/>
    </location>
    <ligand>
        <name>Mg(2+)</name>
        <dbReference type="ChEBI" id="CHEBI:18420"/>
    </ligand>
</feature>
<evidence type="ECO:0000256" key="9">
    <source>
        <dbReference type="ARBA" id="ARBA00023136"/>
    </source>
</evidence>
<dbReference type="PROSITE" id="PS00107">
    <property type="entry name" value="PROTEIN_KINASE_ATP"/>
    <property type="match status" value="1"/>
</dbReference>
<dbReference type="GO" id="GO:0004714">
    <property type="term" value="F:transmembrane receptor protein tyrosine kinase activity"/>
    <property type="evidence" value="ECO:0007669"/>
    <property type="project" value="UniProtKB-EC"/>
</dbReference>
<dbReference type="GO" id="GO:0005524">
    <property type="term" value="F:ATP binding"/>
    <property type="evidence" value="ECO:0007669"/>
    <property type="project" value="UniProtKB-UniRule"/>
</dbReference>
<dbReference type="PROSITE" id="PS50835">
    <property type="entry name" value="IG_LIKE"/>
    <property type="match status" value="2"/>
</dbReference>
<dbReference type="Pfam" id="PF07714">
    <property type="entry name" value="PK_Tyr_Ser-Thr"/>
    <property type="match status" value="1"/>
</dbReference>
<dbReference type="GO" id="GO:0046872">
    <property type="term" value="F:metal ion binding"/>
    <property type="evidence" value="ECO:0007669"/>
    <property type="project" value="UniProtKB-KW"/>
</dbReference>
<feature type="active site" description="Proton acceptor" evidence="16">
    <location>
        <position position="630"/>
    </location>
</feature>
<dbReference type="CDD" id="cd00192">
    <property type="entry name" value="PTKc"/>
    <property type="match status" value="1"/>
</dbReference>
<protein>
    <submittedName>
        <fullName evidence="23">FGFR1 protein</fullName>
    </submittedName>
</protein>
<dbReference type="Proteomes" id="UP000838412">
    <property type="component" value="Chromosome 3"/>
</dbReference>
<dbReference type="GO" id="GO:0005886">
    <property type="term" value="C:plasma membrane"/>
    <property type="evidence" value="ECO:0007669"/>
    <property type="project" value="TreeGrafter"/>
</dbReference>
<dbReference type="PRINTS" id="PR00109">
    <property type="entry name" value="TYRKINASE"/>
</dbReference>
<dbReference type="SMART" id="SM00409">
    <property type="entry name" value="IG"/>
    <property type="match status" value="3"/>
</dbReference>
<proteinExistence type="predicted"/>
<keyword evidence="9 20" id="KW-0472">Membrane</keyword>
<evidence type="ECO:0000256" key="12">
    <source>
        <dbReference type="ARBA" id="ARBA00023170"/>
    </source>
</evidence>
<keyword evidence="10" id="KW-0829">Tyrosine-protein kinase</keyword>
<feature type="transmembrane region" description="Helical" evidence="20">
    <location>
        <begin position="398"/>
        <end position="419"/>
    </location>
</feature>
<keyword evidence="14" id="KW-0393">Immunoglobulin domain</keyword>
<evidence type="ECO:0000256" key="17">
    <source>
        <dbReference type="PIRSR" id="PIRSR000615-2"/>
    </source>
</evidence>
<keyword evidence="11" id="KW-1015">Disulfide bond</keyword>
<gene>
    <name evidence="23" type="primary">FGFR1</name>
    <name evidence="23" type="ORF">BLAG_LOCUS14959</name>
</gene>
<dbReference type="InterPro" id="IPR001245">
    <property type="entry name" value="Ser-Thr/Tyr_kinase_cat_dom"/>
</dbReference>
<dbReference type="SUPFAM" id="SSF56112">
    <property type="entry name" value="Protein kinase-like (PK-like)"/>
    <property type="match status" value="1"/>
</dbReference>
<dbReference type="InterPro" id="IPR017441">
    <property type="entry name" value="Protein_kinase_ATP_BS"/>
</dbReference>
<keyword evidence="6" id="KW-0418">Kinase</keyword>
<organism evidence="23 24">
    <name type="scientific">Branchiostoma lanceolatum</name>
    <name type="common">Common lancelet</name>
    <name type="synonym">Amphioxus lanceolatum</name>
    <dbReference type="NCBI Taxonomy" id="7740"/>
    <lineage>
        <taxon>Eukaryota</taxon>
        <taxon>Metazoa</taxon>
        <taxon>Chordata</taxon>
        <taxon>Cephalochordata</taxon>
        <taxon>Leptocardii</taxon>
        <taxon>Amphioxiformes</taxon>
        <taxon>Branchiostomatidae</taxon>
        <taxon>Branchiostoma</taxon>
    </lineage>
</organism>
<keyword evidence="3" id="KW-0808">Transferase</keyword>
<dbReference type="InterPro" id="IPR000719">
    <property type="entry name" value="Prot_kinase_dom"/>
</dbReference>
<dbReference type="Gene3D" id="1.10.510.10">
    <property type="entry name" value="Transferase(Phosphotransferase) domain 1"/>
    <property type="match status" value="1"/>
</dbReference>
<dbReference type="PANTHER" id="PTHR24416">
    <property type="entry name" value="TYROSINE-PROTEIN KINASE RECEPTOR"/>
    <property type="match status" value="1"/>
</dbReference>
<keyword evidence="24" id="KW-1185">Reference proteome</keyword>
<evidence type="ECO:0000256" key="14">
    <source>
        <dbReference type="ARBA" id="ARBA00023319"/>
    </source>
</evidence>
<keyword evidence="13" id="KW-0325">Glycoprotein</keyword>
<evidence type="ECO:0000256" key="19">
    <source>
        <dbReference type="PROSITE-ProRule" id="PRU10141"/>
    </source>
</evidence>
<evidence type="ECO:0000256" key="4">
    <source>
        <dbReference type="ARBA" id="ARBA00022692"/>
    </source>
</evidence>
<evidence type="ECO:0000256" key="20">
    <source>
        <dbReference type="SAM" id="Phobius"/>
    </source>
</evidence>
<feature type="binding site" evidence="17 19">
    <location>
        <position position="522"/>
    </location>
    <ligand>
        <name>ATP</name>
        <dbReference type="ChEBI" id="CHEBI:30616"/>
    </ligand>
</feature>